<gene>
    <name evidence="2" type="ORF">Vbra_8797</name>
</gene>
<protein>
    <submittedName>
        <fullName evidence="2">Uncharacterized protein</fullName>
    </submittedName>
</protein>
<reference evidence="2 3" key="1">
    <citation type="submission" date="2014-11" db="EMBL/GenBank/DDBJ databases">
        <authorList>
            <person name="Zhu J."/>
            <person name="Qi W."/>
            <person name="Song R."/>
        </authorList>
    </citation>
    <scope>NUCLEOTIDE SEQUENCE [LARGE SCALE GENOMIC DNA]</scope>
</reference>
<organism evidence="2 3">
    <name type="scientific">Vitrella brassicaformis (strain CCMP3155)</name>
    <dbReference type="NCBI Taxonomy" id="1169540"/>
    <lineage>
        <taxon>Eukaryota</taxon>
        <taxon>Sar</taxon>
        <taxon>Alveolata</taxon>
        <taxon>Colpodellida</taxon>
        <taxon>Vitrellaceae</taxon>
        <taxon>Vitrella</taxon>
    </lineage>
</organism>
<accession>A0A0G4F523</accession>
<evidence type="ECO:0000313" key="2">
    <source>
        <dbReference type="EMBL" id="CEM06825.1"/>
    </source>
</evidence>
<evidence type="ECO:0000313" key="3">
    <source>
        <dbReference type="Proteomes" id="UP000041254"/>
    </source>
</evidence>
<feature type="chain" id="PRO_5005188614" evidence="1">
    <location>
        <begin position="19"/>
        <end position="81"/>
    </location>
</feature>
<evidence type="ECO:0000256" key="1">
    <source>
        <dbReference type="SAM" id="SignalP"/>
    </source>
</evidence>
<dbReference type="Proteomes" id="UP000041254">
    <property type="component" value="Unassembled WGS sequence"/>
</dbReference>
<dbReference type="InParanoid" id="A0A0G4F523"/>
<dbReference type="VEuPathDB" id="CryptoDB:Vbra_8797"/>
<keyword evidence="1" id="KW-0732">Signal</keyword>
<proteinExistence type="predicted"/>
<sequence>MVRLSVLLTVSLCALAAAGSLKAKANKQSKLLPAPLPPASVPNVGGGLYLFADMLAGSVDEAAGVWADSGAVWCTRGAASG</sequence>
<dbReference type="AlphaFoldDB" id="A0A0G4F523"/>
<dbReference type="EMBL" id="CDMY01000371">
    <property type="protein sequence ID" value="CEM06825.1"/>
    <property type="molecule type" value="Genomic_DNA"/>
</dbReference>
<name>A0A0G4F523_VITBC</name>
<feature type="signal peptide" evidence="1">
    <location>
        <begin position="1"/>
        <end position="18"/>
    </location>
</feature>
<keyword evidence="3" id="KW-1185">Reference proteome</keyword>